<keyword evidence="3" id="KW-1185">Reference proteome</keyword>
<evidence type="ECO:0000313" key="3">
    <source>
        <dbReference type="Proteomes" id="UP001218218"/>
    </source>
</evidence>
<dbReference type="EMBL" id="JARIHO010000053">
    <property type="protein sequence ID" value="KAJ7320710.1"/>
    <property type="molecule type" value="Genomic_DNA"/>
</dbReference>
<dbReference type="Proteomes" id="UP001218218">
    <property type="component" value="Unassembled WGS sequence"/>
</dbReference>
<dbReference type="PROSITE" id="PS50181">
    <property type="entry name" value="FBOX"/>
    <property type="match status" value="1"/>
</dbReference>
<dbReference type="InterPro" id="IPR001810">
    <property type="entry name" value="F-box_dom"/>
</dbReference>
<organism evidence="2 3">
    <name type="scientific">Mycena albidolilacea</name>
    <dbReference type="NCBI Taxonomy" id="1033008"/>
    <lineage>
        <taxon>Eukaryota</taxon>
        <taxon>Fungi</taxon>
        <taxon>Dikarya</taxon>
        <taxon>Basidiomycota</taxon>
        <taxon>Agaricomycotina</taxon>
        <taxon>Agaricomycetes</taxon>
        <taxon>Agaricomycetidae</taxon>
        <taxon>Agaricales</taxon>
        <taxon>Marasmiineae</taxon>
        <taxon>Mycenaceae</taxon>
        <taxon>Mycena</taxon>
    </lineage>
</organism>
<dbReference type="SUPFAM" id="SSF81383">
    <property type="entry name" value="F-box domain"/>
    <property type="match status" value="1"/>
</dbReference>
<name>A0AAD7EFV3_9AGAR</name>
<accession>A0AAD7EFV3</accession>
<dbReference type="InterPro" id="IPR036047">
    <property type="entry name" value="F-box-like_dom_sf"/>
</dbReference>
<sequence>MADHEHLCLLTALSPRRDGPNYFSYRGDELKQLTRTMAKEVVAILGEDDNIDTIKAVIEESLEASSSRQGAAWLEEHLGRPRDNAWPPEPLNFEDIYFDTAVVIGYDEHRTRPVLRRVNDFNFELNCWNTLLLDSKDGGETRILAQTADGLQRGDPFFCWERPYQYFEAWMRPSLTSRGIHAFIDDFFRLVDSNRPTSADDDDDDCSGLLKCISYGGIEKAYNGSFQWTFAEARTGSAHTAAAIAAGARRKDLWPAFAEDFGTWMAMRPDIWPCVPSGLLLASSSTIELHAEHAGPSVFHKIPPEVFIQILRLLSLPDLRVLLQLSHTISGLVRSLLDETLWHHVHHGDLRWILPVEGVKGEVDRANDAARGWYSHPSGFTSVLDSREFPFARFISACVRSSSMRNRHRLWKIYKQYKVLWEAME</sequence>
<proteinExistence type="predicted"/>
<comment type="caution">
    <text evidence="2">The sequence shown here is derived from an EMBL/GenBank/DDBJ whole genome shotgun (WGS) entry which is preliminary data.</text>
</comment>
<feature type="domain" description="F-box" evidence="1">
    <location>
        <begin position="296"/>
        <end position="345"/>
    </location>
</feature>
<dbReference type="AlphaFoldDB" id="A0AAD7EFV3"/>
<gene>
    <name evidence="2" type="ORF">DFH08DRAFT_753930</name>
</gene>
<evidence type="ECO:0000313" key="2">
    <source>
        <dbReference type="EMBL" id="KAJ7320710.1"/>
    </source>
</evidence>
<evidence type="ECO:0000259" key="1">
    <source>
        <dbReference type="PROSITE" id="PS50181"/>
    </source>
</evidence>
<reference evidence="2" key="1">
    <citation type="submission" date="2023-03" db="EMBL/GenBank/DDBJ databases">
        <title>Massive genome expansion in bonnet fungi (Mycena s.s.) driven by repeated elements and novel gene families across ecological guilds.</title>
        <authorList>
            <consortium name="Lawrence Berkeley National Laboratory"/>
            <person name="Harder C.B."/>
            <person name="Miyauchi S."/>
            <person name="Viragh M."/>
            <person name="Kuo A."/>
            <person name="Thoen E."/>
            <person name="Andreopoulos B."/>
            <person name="Lu D."/>
            <person name="Skrede I."/>
            <person name="Drula E."/>
            <person name="Henrissat B."/>
            <person name="Morin E."/>
            <person name="Kohler A."/>
            <person name="Barry K."/>
            <person name="LaButti K."/>
            <person name="Morin E."/>
            <person name="Salamov A."/>
            <person name="Lipzen A."/>
            <person name="Mereny Z."/>
            <person name="Hegedus B."/>
            <person name="Baldrian P."/>
            <person name="Stursova M."/>
            <person name="Weitz H."/>
            <person name="Taylor A."/>
            <person name="Grigoriev I.V."/>
            <person name="Nagy L.G."/>
            <person name="Martin F."/>
            <person name="Kauserud H."/>
        </authorList>
    </citation>
    <scope>NUCLEOTIDE SEQUENCE</scope>
    <source>
        <strain evidence="2">CBHHK002</strain>
    </source>
</reference>
<protein>
    <recommendedName>
        <fullName evidence="1">F-box domain-containing protein</fullName>
    </recommendedName>
</protein>